<keyword evidence="6" id="KW-0812">Transmembrane</keyword>
<evidence type="ECO:0000313" key="9">
    <source>
        <dbReference type="Proteomes" id="UP000779508"/>
    </source>
</evidence>
<dbReference type="CDD" id="cd07487">
    <property type="entry name" value="Peptidases_S8_1"/>
    <property type="match status" value="1"/>
</dbReference>
<proteinExistence type="inferred from homology"/>
<keyword evidence="2 5" id="KW-0645">Protease</keyword>
<name>A0ABS6G1J5_9FIRM</name>
<keyword evidence="6" id="KW-0472">Membrane</keyword>
<feature type="active site" description="Charge relay system" evidence="5">
    <location>
        <position position="118"/>
    </location>
</feature>
<evidence type="ECO:0000256" key="2">
    <source>
        <dbReference type="ARBA" id="ARBA00022670"/>
    </source>
</evidence>
<evidence type="ECO:0000256" key="6">
    <source>
        <dbReference type="SAM" id="Phobius"/>
    </source>
</evidence>
<keyword evidence="4 5" id="KW-0720">Serine protease</keyword>
<feature type="transmembrane region" description="Helical" evidence="6">
    <location>
        <begin position="410"/>
        <end position="431"/>
    </location>
</feature>
<keyword evidence="9" id="KW-1185">Reference proteome</keyword>
<dbReference type="PROSITE" id="PS51892">
    <property type="entry name" value="SUBTILASE"/>
    <property type="match status" value="1"/>
</dbReference>
<sequence length="432" mass="45652">MFGYRGIVEDLVVERLLTANEEGIPIIISGKDCNCDDLEKFVSQMGGKIKYKLPIINSVAAYMPSTGIRSMAMERVTEKIFLDDYAYKLMDIAPVTVGSDFANEYGLTGKNVSVAVLDTGVFPHGDLTTPNNRIIVFKDFVGKKSEPYDDDGHGTHVAGIVAGNGFSSRGKYMGIAPDANIVGVKVLGSDGGGSISDVIAGIQWTIDNKSKYNIKVMTLSLGTKPKGNYVDDPLCQAVDAAVNSGITVVAAAGNSGPNSSTITSPAISPKVITVGACDDRKSKTSKDISIAEFSSRGPTPDGLKKPDILAPGVGINSLANKPMEYRSLSGTSMATPIVAGCAALLYESNSEITPSQVKNIITSNARNLGLKPDEQGAGLLDIRAIINKMEPNIKPKQPQNKPNSSNSGSIGSSFFSNNIFLIILIVIILLVL</sequence>
<dbReference type="Pfam" id="PF00082">
    <property type="entry name" value="Peptidase_S8"/>
    <property type="match status" value="1"/>
</dbReference>
<comment type="caution">
    <text evidence="8">The sequence shown here is derived from an EMBL/GenBank/DDBJ whole genome shotgun (WGS) entry which is preliminary data.</text>
</comment>
<keyword evidence="6" id="KW-1133">Transmembrane helix</keyword>
<dbReference type="PROSITE" id="PS00138">
    <property type="entry name" value="SUBTILASE_SER"/>
    <property type="match status" value="1"/>
</dbReference>
<dbReference type="PROSITE" id="PS00137">
    <property type="entry name" value="SUBTILASE_HIS"/>
    <property type="match status" value="1"/>
</dbReference>
<feature type="active site" description="Charge relay system" evidence="5">
    <location>
        <position position="153"/>
    </location>
</feature>
<dbReference type="PANTHER" id="PTHR43806">
    <property type="entry name" value="PEPTIDASE S8"/>
    <property type="match status" value="1"/>
</dbReference>
<dbReference type="InterPro" id="IPR000209">
    <property type="entry name" value="Peptidase_S8/S53_dom"/>
</dbReference>
<dbReference type="PROSITE" id="PS00136">
    <property type="entry name" value="SUBTILASE_ASP"/>
    <property type="match status" value="1"/>
</dbReference>
<evidence type="ECO:0000256" key="4">
    <source>
        <dbReference type="ARBA" id="ARBA00022825"/>
    </source>
</evidence>
<evidence type="ECO:0000256" key="3">
    <source>
        <dbReference type="ARBA" id="ARBA00022801"/>
    </source>
</evidence>
<evidence type="ECO:0000313" key="8">
    <source>
        <dbReference type="EMBL" id="MBU5676358.1"/>
    </source>
</evidence>
<dbReference type="InterPro" id="IPR023827">
    <property type="entry name" value="Peptidase_S8_Asp-AS"/>
</dbReference>
<gene>
    <name evidence="8" type="ORF">KQI88_08015</name>
</gene>
<protein>
    <submittedName>
        <fullName evidence="8">S8 family peptidase</fullName>
    </submittedName>
</protein>
<dbReference type="InterPro" id="IPR022398">
    <property type="entry name" value="Peptidase_S8_His-AS"/>
</dbReference>
<evidence type="ECO:0000256" key="5">
    <source>
        <dbReference type="PROSITE-ProRule" id="PRU01240"/>
    </source>
</evidence>
<dbReference type="InterPro" id="IPR050131">
    <property type="entry name" value="Peptidase_S8_subtilisin-like"/>
</dbReference>
<dbReference type="PANTHER" id="PTHR43806:SF65">
    <property type="entry name" value="SERINE PROTEASE APRX"/>
    <property type="match status" value="1"/>
</dbReference>
<feature type="active site" description="Charge relay system" evidence="5">
    <location>
        <position position="332"/>
    </location>
</feature>
<keyword evidence="3 5" id="KW-0378">Hydrolase</keyword>
<dbReference type="Proteomes" id="UP000779508">
    <property type="component" value="Unassembled WGS sequence"/>
</dbReference>
<reference evidence="8 9" key="1">
    <citation type="submission" date="2021-06" db="EMBL/GenBank/DDBJ databases">
        <authorList>
            <person name="Sun Q."/>
            <person name="Li D."/>
        </authorList>
    </citation>
    <scope>NUCLEOTIDE SEQUENCE [LARGE SCALE GENOMIC DNA]</scope>
    <source>
        <strain evidence="8 9">MSJ-5</strain>
    </source>
</reference>
<evidence type="ECO:0000259" key="7">
    <source>
        <dbReference type="Pfam" id="PF00082"/>
    </source>
</evidence>
<accession>A0ABS6G1J5</accession>
<evidence type="ECO:0000256" key="1">
    <source>
        <dbReference type="ARBA" id="ARBA00011073"/>
    </source>
</evidence>
<organism evidence="8 9">
    <name type="scientific">Alkaliphilus flagellatus</name>
    <dbReference type="NCBI Taxonomy" id="2841507"/>
    <lineage>
        <taxon>Bacteria</taxon>
        <taxon>Bacillati</taxon>
        <taxon>Bacillota</taxon>
        <taxon>Clostridia</taxon>
        <taxon>Peptostreptococcales</taxon>
        <taxon>Natronincolaceae</taxon>
        <taxon>Alkaliphilus</taxon>
    </lineage>
</organism>
<feature type="domain" description="Peptidase S8/S53" evidence="7">
    <location>
        <begin position="109"/>
        <end position="378"/>
    </location>
</feature>
<dbReference type="EMBL" id="JAHLQK010000003">
    <property type="protein sequence ID" value="MBU5676358.1"/>
    <property type="molecule type" value="Genomic_DNA"/>
</dbReference>
<comment type="similarity">
    <text evidence="1 5">Belongs to the peptidase S8 family.</text>
</comment>
<dbReference type="RefSeq" id="WP_216416070.1">
    <property type="nucleotide sequence ID" value="NZ_JAHLQK010000003.1"/>
</dbReference>
<dbReference type="InterPro" id="IPR023828">
    <property type="entry name" value="Peptidase_S8_Ser-AS"/>
</dbReference>